<dbReference type="Pfam" id="PF02371">
    <property type="entry name" value="Transposase_20"/>
    <property type="match status" value="1"/>
</dbReference>
<dbReference type="PANTHER" id="PTHR33055">
    <property type="entry name" value="TRANSPOSASE FOR INSERTION SEQUENCE ELEMENT IS1111A"/>
    <property type="match status" value="1"/>
</dbReference>
<name>A0A413V0G0_9BACE</name>
<gene>
    <name evidence="3" type="ORF">DW888_21265</name>
</gene>
<evidence type="ECO:0000259" key="1">
    <source>
        <dbReference type="Pfam" id="PF01548"/>
    </source>
</evidence>
<dbReference type="EMBL" id="QSGO01000061">
    <property type="protein sequence ID" value="RHB27140.1"/>
    <property type="molecule type" value="Genomic_DNA"/>
</dbReference>
<feature type="domain" description="Transposase IS116/IS110/IS902 C-terminal" evidence="2">
    <location>
        <begin position="196"/>
        <end position="279"/>
    </location>
</feature>
<accession>A0A413V0G0</accession>
<dbReference type="Pfam" id="PF01548">
    <property type="entry name" value="DEDD_Tnp_IS110"/>
    <property type="match status" value="1"/>
</dbReference>
<dbReference type="GO" id="GO:0003677">
    <property type="term" value="F:DNA binding"/>
    <property type="evidence" value="ECO:0007669"/>
    <property type="project" value="InterPro"/>
</dbReference>
<dbReference type="PANTHER" id="PTHR33055:SF3">
    <property type="entry name" value="PUTATIVE TRANSPOSASE FOR IS117-RELATED"/>
    <property type="match status" value="1"/>
</dbReference>
<proteinExistence type="predicted"/>
<reference evidence="3 4" key="1">
    <citation type="submission" date="2018-08" db="EMBL/GenBank/DDBJ databases">
        <title>A genome reference for cultivated species of the human gut microbiota.</title>
        <authorList>
            <person name="Zou Y."/>
            <person name="Xue W."/>
            <person name="Luo G."/>
        </authorList>
    </citation>
    <scope>NUCLEOTIDE SEQUENCE [LARGE SCALE GENOMIC DNA]</scope>
    <source>
        <strain evidence="3 4">AM40-30BH</strain>
    </source>
</reference>
<dbReference type="NCBIfam" id="NF033542">
    <property type="entry name" value="transpos_IS110"/>
    <property type="match status" value="1"/>
</dbReference>
<organism evidence="3 4">
    <name type="scientific">Bacteroides nordii</name>
    <dbReference type="NCBI Taxonomy" id="291645"/>
    <lineage>
        <taxon>Bacteria</taxon>
        <taxon>Pseudomonadati</taxon>
        <taxon>Bacteroidota</taxon>
        <taxon>Bacteroidia</taxon>
        <taxon>Bacteroidales</taxon>
        <taxon>Bacteroidaceae</taxon>
        <taxon>Bacteroides</taxon>
    </lineage>
</organism>
<feature type="domain" description="Transposase IS110-like N-terminal" evidence="1">
    <location>
        <begin position="6"/>
        <end position="142"/>
    </location>
</feature>
<dbReference type="AlphaFoldDB" id="A0A413V0G0"/>
<protein>
    <submittedName>
        <fullName evidence="3">IS110 family transposase</fullName>
    </submittedName>
</protein>
<dbReference type="InterPro" id="IPR002525">
    <property type="entry name" value="Transp_IS110-like_N"/>
</dbReference>
<dbReference type="InterPro" id="IPR047650">
    <property type="entry name" value="Transpos_IS110"/>
</dbReference>
<dbReference type="InterPro" id="IPR003346">
    <property type="entry name" value="Transposase_20"/>
</dbReference>
<dbReference type="RefSeq" id="WP_007484292.1">
    <property type="nucleotide sequence ID" value="NZ_CABJFV010000061.1"/>
</dbReference>
<dbReference type="GO" id="GO:0006313">
    <property type="term" value="P:DNA transposition"/>
    <property type="evidence" value="ECO:0007669"/>
    <property type="project" value="InterPro"/>
</dbReference>
<comment type="caution">
    <text evidence="3">The sequence shown here is derived from an EMBL/GenBank/DDBJ whole genome shotgun (WGS) entry which is preliminary data.</text>
</comment>
<evidence type="ECO:0000313" key="3">
    <source>
        <dbReference type="EMBL" id="RHB27140.1"/>
    </source>
</evidence>
<dbReference type="GO" id="GO:0004803">
    <property type="term" value="F:transposase activity"/>
    <property type="evidence" value="ECO:0007669"/>
    <property type="project" value="InterPro"/>
</dbReference>
<sequence>MVQIYGIDLGMSSFDVSFLSESGSVRHLSGVKNTVHGISKFLLSLPSSAVLCAEHTGVYGDLLLRLCTLNRTCLCFVPGYQIKHSLGLQRGKSDPLDACRIREYAERFYDLLRPCFYPGEEMSELQELYRTRSLLVESRKRLDTLNIGDNCKSSVSLAADHARRAVLAELNTQISGLDHEIEALIQNSSEFSRNYQILTSIVGVGPVTSCELIIKTENFRKLDTAKKCAAYAGIAPYPKESGKMKCGHKISPMGDKQLKTLLFLCARSAKEHNKEIRLYFLKKHKVEKKHFFVAMNNIANKLLRLIYSLIQKQQTYDRDYIQRDPRCVVISDTNKC</sequence>
<evidence type="ECO:0000259" key="2">
    <source>
        <dbReference type="Pfam" id="PF02371"/>
    </source>
</evidence>
<dbReference type="Proteomes" id="UP000284379">
    <property type="component" value="Unassembled WGS sequence"/>
</dbReference>
<evidence type="ECO:0000313" key="4">
    <source>
        <dbReference type="Proteomes" id="UP000284379"/>
    </source>
</evidence>